<keyword evidence="2" id="KW-0175">Coiled coil</keyword>
<comment type="caution">
    <text evidence="6">The sequence shown here is derived from an EMBL/GenBank/DDBJ whole genome shotgun (WGS) entry which is preliminary data.</text>
</comment>
<evidence type="ECO:0000313" key="6">
    <source>
        <dbReference type="EMBL" id="TWA74039.1"/>
    </source>
</evidence>
<dbReference type="InterPro" id="IPR038718">
    <property type="entry name" value="SNF2-like_sf"/>
</dbReference>
<evidence type="ECO:0000256" key="1">
    <source>
        <dbReference type="ARBA" id="ARBA00022801"/>
    </source>
</evidence>
<dbReference type="EMBL" id="VITF01000001">
    <property type="protein sequence ID" value="TWA74039.1"/>
    <property type="molecule type" value="Genomic_DNA"/>
</dbReference>
<dbReference type="GO" id="GO:0005524">
    <property type="term" value="F:ATP binding"/>
    <property type="evidence" value="ECO:0007669"/>
    <property type="project" value="InterPro"/>
</dbReference>
<keyword evidence="1" id="KW-0378">Hydrolase</keyword>
<dbReference type="AlphaFoldDB" id="A0A560BND9"/>
<feature type="coiled-coil region" evidence="2">
    <location>
        <begin position="870"/>
        <end position="934"/>
    </location>
</feature>
<dbReference type="SUPFAM" id="SSF52540">
    <property type="entry name" value="P-loop containing nucleoside triphosphate hydrolases"/>
    <property type="match status" value="2"/>
</dbReference>
<protein>
    <submittedName>
        <fullName evidence="6">Helicase-like protein</fullName>
    </submittedName>
</protein>
<dbReference type="InterPro" id="IPR049730">
    <property type="entry name" value="SNF2/RAD54-like_C"/>
</dbReference>
<evidence type="ECO:0000313" key="7">
    <source>
        <dbReference type="Proteomes" id="UP000316083"/>
    </source>
</evidence>
<organism evidence="6 7">
    <name type="scientific">Azospirillum brasilense</name>
    <dbReference type="NCBI Taxonomy" id="192"/>
    <lineage>
        <taxon>Bacteria</taxon>
        <taxon>Pseudomonadati</taxon>
        <taxon>Pseudomonadota</taxon>
        <taxon>Alphaproteobacteria</taxon>
        <taxon>Rhodospirillales</taxon>
        <taxon>Azospirillaceae</taxon>
        <taxon>Azospirillum</taxon>
    </lineage>
</organism>
<dbReference type="SMART" id="SM00487">
    <property type="entry name" value="DEXDc"/>
    <property type="match status" value="1"/>
</dbReference>
<dbReference type="GO" id="GO:0004386">
    <property type="term" value="F:helicase activity"/>
    <property type="evidence" value="ECO:0007669"/>
    <property type="project" value="UniProtKB-KW"/>
</dbReference>
<reference evidence="6 7" key="1">
    <citation type="submission" date="2019-06" db="EMBL/GenBank/DDBJ databases">
        <title>Genomic Encyclopedia of Type Strains, Phase IV (KMG-V): Genome sequencing to study the core and pangenomes of soil and plant-associated prokaryotes.</title>
        <authorList>
            <person name="Whitman W."/>
        </authorList>
    </citation>
    <scope>NUCLEOTIDE SEQUENCE [LARGE SCALE GENOMIC DNA]</scope>
    <source>
        <strain evidence="6 7">BR 11796</strain>
    </source>
</reference>
<dbReference type="Proteomes" id="UP000316083">
    <property type="component" value="Unassembled WGS sequence"/>
</dbReference>
<dbReference type="SMART" id="SM00490">
    <property type="entry name" value="HELICc"/>
    <property type="match status" value="1"/>
</dbReference>
<dbReference type="Gene3D" id="3.40.50.300">
    <property type="entry name" value="P-loop containing nucleotide triphosphate hydrolases"/>
    <property type="match status" value="1"/>
</dbReference>
<keyword evidence="6" id="KW-0067">ATP-binding</keyword>
<dbReference type="InterPro" id="IPR014001">
    <property type="entry name" value="Helicase_ATP-bd"/>
</dbReference>
<feature type="region of interest" description="Disordered" evidence="3">
    <location>
        <begin position="349"/>
        <end position="376"/>
    </location>
</feature>
<feature type="domain" description="Helicase ATP-binding" evidence="4">
    <location>
        <begin position="48"/>
        <end position="215"/>
    </location>
</feature>
<dbReference type="PROSITE" id="PS51192">
    <property type="entry name" value="HELICASE_ATP_BIND_1"/>
    <property type="match status" value="1"/>
</dbReference>
<feature type="domain" description="Helicase C-terminal" evidence="5">
    <location>
        <begin position="403"/>
        <end position="589"/>
    </location>
</feature>
<evidence type="ECO:0000259" key="4">
    <source>
        <dbReference type="PROSITE" id="PS51192"/>
    </source>
</evidence>
<evidence type="ECO:0000256" key="2">
    <source>
        <dbReference type="SAM" id="Coils"/>
    </source>
</evidence>
<dbReference type="PROSITE" id="PS51194">
    <property type="entry name" value="HELICASE_CTER"/>
    <property type="match status" value="1"/>
</dbReference>
<name>A0A560BND9_AZOBR</name>
<dbReference type="Gene3D" id="3.40.50.10810">
    <property type="entry name" value="Tandem AAA-ATPase domain"/>
    <property type="match status" value="1"/>
</dbReference>
<sequence>MFTPFQAVYFAHELSRSRPANGVERLSQSLVDASIDLNPHQIEAALFALKSPLDAGVILADEVGLGKTIEAGVLLLQSWAERKRRLLVLCPASLRRQWAAELEEKFGLPCRILDARSWAACVEAGEPNPFDTDRYVSVLSYNFAARQADRLFRTALDLVVIDEAHKLRNAWKPGNVIGQSLKRALAGRRKALLTATPLQNSLMELYGLASFIDDYIFGDVVTYRANFTGAAANLDALRGRLRSFCHRTLREDVQEYVRYTERRPLTVPFTPTDAEQALYDRVSAFLLRDGGFAIPKRQRRLTLLVLRKLLASSSHAIAGTLDTIIRRLEGLQRGEVLPDDGLLHDLISPEEFSDEDQEEAEEAEGGSDTAIQPDGLLSPDLDAELEELRRCRALATGLRTDTKAQALLKALELGFVEMARTGAARKALVFTESRRTQDYLKAFLEANGHAGQVVAFNGSNADADARAILDRWLAANRDNGRATGSRPVDVRTALVDHFRDGAAIMLATEAAAEGINLQFCSLVVNYDLPWNPQRIEQRIGRCHRYGQKHDVVVVNFINQRNAADRRVYELLEEKFRLFAGVFGASDEVLGTLESGVDFERSILAIYQDCRSEAEIDTAFARLQAELEETIRSRIAEARRTLFAHFDEDVHARLRMRMDDARLHLDRASRMFWRLTRYMLEEVGKAARFDDAALAFDLDHPPLPGVAAGRYQLAVRQRQGDSDGHAYRLSHPLAEHLIERAKALDTPQSEVLFELSTHPARISVLEPYLGGWGWLTLTLVTVESFAREEVLVLTAIDSRQQPLPREAAEKLFLVPARWKGLAGDPHPLIREVLEERSASDAAAAVEVARARNARYLEERRQRLDQWADDAIKAAERELDEVKNRLKELSRQARQTDDPAEQHRLQTEIQAAERDKRRARQRIFEAEDEVMAERDRLIADLRRRVSQKVETRRLFTLKWVVR</sequence>
<evidence type="ECO:0000256" key="3">
    <source>
        <dbReference type="SAM" id="MobiDB-lite"/>
    </source>
</evidence>
<dbReference type="InterPro" id="IPR027417">
    <property type="entry name" value="P-loop_NTPase"/>
</dbReference>
<proteinExistence type="predicted"/>
<keyword evidence="6" id="KW-0547">Nucleotide-binding</keyword>
<dbReference type="InterPro" id="IPR001650">
    <property type="entry name" value="Helicase_C-like"/>
</dbReference>
<keyword evidence="6" id="KW-0347">Helicase</keyword>
<dbReference type="PANTHER" id="PTHR10799">
    <property type="entry name" value="SNF2/RAD54 HELICASE FAMILY"/>
    <property type="match status" value="1"/>
</dbReference>
<dbReference type="Pfam" id="PF00271">
    <property type="entry name" value="Helicase_C"/>
    <property type="match status" value="1"/>
</dbReference>
<dbReference type="InterPro" id="IPR000330">
    <property type="entry name" value="SNF2_N"/>
</dbReference>
<evidence type="ECO:0000259" key="5">
    <source>
        <dbReference type="PROSITE" id="PS51194"/>
    </source>
</evidence>
<dbReference type="CDD" id="cd18793">
    <property type="entry name" value="SF2_C_SNF"/>
    <property type="match status" value="1"/>
</dbReference>
<dbReference type="GO" id="GO:0016787">
    <property type="term" value="F:hydrolase activity"/>
    <property type="evidence" value="ECO:0007669"/>
    <property type="project" value="UniProtKB-KW"/>
</dbReference>
<dbReference type="Pfam" id="PF00176">
    <property type="entry name" value="SNF2-rel_dom"/>
    <property type="match status" value="1"/>
</dbReference>
<feature type="compositionally biased region" description="Acidic residues" evidence="3">
    <location>
        <begin position="351"/>
        <end position="365"/>
    </location>
</feature>
<gene>
    <name evidence="6" type="ORF">FBZ82_10152</name>
</gene>
<accession>A0A560BND9</accession>